<evidence type="ECO:0000313" key="3">
    <source>
        <dbReference type="Proteomes" id="UP000789901"/>
    </source>
</evidence>
<dbReference type="SUPFAM" id="SSF54060">
    <property type="entry name" value="His-Me finger endonucleases"/>
    <property type="match status" value="2"/>
</dbReference>
<protein>
    <submittedName>
        <fullName evidence="2">34468_t:CDS:1</fullName>
    </submittedName>
</protein>
<feature type="domain" description="HNH nuclease" evidence="1">
    <location>
        <begin position="217"/>
        <end position="265"/>
    </location>
</feature>
<dbReference type="EMBL" id="CAJVQB010081338">
    <property type="protein sequence ID" value="CAG8845892.1"/>
    <property type="molecule type" value="Genomic_DNA"/>
</dbReference>
<dbReference type="SMART" id="SM00497">
    <property type="entry name" value="IENR1"/>
    <property type="match status" value="2"/>
</dbReference>
<feature type="domain" description="HNH nuclease" evidence="1">
    <location>
        <begin position="49"/>
        <end position="101"/>
    </location>
</feature>
<dbReference type="Pfam" id="PF07453">
    <property type="entry name" value="NUMOD1"/>
    <property type="match status" value="1"/>
</dbReference>
<evidence type="ECO:0000313" key="2">
    <source>
        <dbReference type="EMBL" id="CAG8845892.1"/>
    </source>
</evidence>
<dbReference type="InterPro" id="IPR003647">
    <property type="entry name" value="Intron_nuc_1_rpt"/>
</dbReference>
<dbReference type="InterPro" id="IPR003615">
    <property type="entry name" value="HNH_nuc"/>
</dbReference>
<reference evidence="2 3" key="1">
    <citation type="submission" date="2021-06" db="EMBL/GenBank/DDBJ databases">
        <authorList>
            <person name="Kallberg Y."/>
            <person name="Tangrot J."/>
            <person name="Rosling A."/>
        </authorList>
    </citation>
    <scope>NUCLEOTIDE SEQUENCE [LARGE SCALE GENOMIC DNA]</scope>
    <source>
        <strain evidence="2 3">120-4 pot B 10/14</strain>
    </source>
</reference>
<dbReference type="Gene3D" id="1.10.10.10">
    <property type="entry name" value="Winged helix-like DNA-binding domain superfamily/Winged helix DNA-binding domain"/>
    <property type="match status" value="2"/>
</dbReference>
<keyword evidence="3" id="KW-1185">Reference proteome</keyword>
<feature type="non-terminal residue" evidence="2">
    <location>
        <position position="324"/>
    </location>
</feature>
<dbReference type="InterPro" id="IPR036388">
    <property type="entry name" value="WH-like_DNA-bd_sf"/>
</dbReference>
<comment type="caution">
    <text evidence="2">The sequence shown here is derived from an EMBL/GenBank/DDBJ whole genome shotgun (WGS) entry which is preliminary data.</text>
</comment>
<name>A0ABN7X2Q5_GIGMA</name>
<dbReference type="SUPFAM" id="SSF64496">
    <property type="entry name" value="DNA-binding domain of intron-encoded endonucleases"/>
    <property type="match status" value="1"/>
</dbReference>
<dbReference type="InterPro" id="IPR010896">
    <property type="entry name" value="NUMOD1"/>
</dbReference>
<sequence length="324" mass="37016">EKSFIMEIWLPIANSDLLVSNLGRIKNNKGKIFRLSACKRSGYVRTDIKINGVRIQTSAHILVAKAFIPNLENKPYVNHINGIKYDNWAVNLEWVTPKENAERKVFPNPGRGNSRQIVQKTLDGNVVQVWNSIRLASESLKISENAISQCCRGIQNSAKGWYWAYYEDYVQQDSNEEWREIELNSRKIKISSLGKVQLQNGLITQGSLYAGYYRIGRVHKYRVHRLVALAFCPKEEGKEYVNHIDGDTTNNRASNLEWCTWKENTQHTVRLGLWGNCRRRAVKQIFDDGTTQEFTSLVEAQRITGIKSQGISSVCRGLRTHTGG</sequence>
<evidence type="ECO:0000259" key="1">
    <source>
        <dbReference type="SMART" id="SM00507"/>
    </source>
</evidence>
<dbReference type="InterPro" id="IPR044925">
    <property type="entry name" value="His-Me_finger_sf"/>
</dbReference>
<dbReference type="Gene3D" id="3.90.75.20">
    <property type="match status" value="2"/>
</dbReference>
<organism evidence="2 3">
    <name type="scientific">Gigaspora margarita</name>
    <dbReference type="NCBI Taxonomy" id="4874"/>
    <lineage>
        <taxon>Eukaryota</taxon>
        <taxon>Fungi</taxon>
        <taxon>Fungi incertae sedis</taxon>
        <taxon>Mucoromycota</taxon>
        <taxon>Glomeromycotina</taxon>
        <taxon>Glomeromycetes</taxon>
        <taxon>Diversisporales</taxon>
        <taxon>Gigasporaceae</taxon>
        <taxon>Gigaspora</taxon>
    </lineage>
</organism>
<dbReference type="Pfam" id="PF13392">
    <property type="entry name" value="HNH_3"/>
    <property type="match status" value="2"/>
</dbReference>
<gene>
    <name evidence="2" type="ORF">GMARGA_LOCUS37891</name>
</gene>
<dbReference type="SMART" id="SM00507">
    <property type="entry name" value="HNHc"/>
    <property type="match status" value="2"/>
</dbReference>
<proteinExistence type="predicted"/>
<feature type="non-terminal residue" evidence="2">
    <location>
        <position position="1"/>
    </location>
</feature>
<accession>A0ABN7X2Q5</accession>
<dbReference type="Proteomes" id="UP000789901">
    <property type="component" value="Unassembled WGS sequence"/>
</dbReference>